<proteinExistence type="inferred from homology"/>
<dbReference type="GO" id="GO:0012505">
    <property type="term" value="C:endomembrane system"/>
    <property type="evidence" value="ECO:0007669"/>
    <property type="project" value="UniProtKB-SubCell"/>
</dbReference>
<feature type="transmembrane region" description="Helical" evidence="9">
    <location>
        <begin position="83"/>
        <end position="105"/>
    </location>
</feature>
<comment type="subunit">
    <text evidence="9">The complex is composed of six subunits: RnfA, RnfB, RnfC, RnfD, RnfE and RnfG.</text>
</comment>
<name>A0A545U9J8_9GAMM</name>
<evidence type="ECO:0000256" key="3">
    <source>
        <dbReference type="ARBA" id="ARBA00022519"/>
    </source>
</evidence>
<dbReference type="GO" id="GO:0022900">
    <property type="term" value="P:electron transport chain"/>
    <property type="evidence" value="ECO:0007669"/>
    <property type="project" value="UniProtKB-UniRule"/>
</dbReference>
<sequence>MQPEKPIVIRKEVVRRGSADEFLKGLWRENPVFVQVLGMCPVLAVTNSAINALTMGLATAFVLLLSNLLVSCLRHYIPPQVRIATFILIIATFVTVVDYLIQAISLEIHKSLGAFISLIVVNCLILGRAEAFASRNSIGRSLLDALGMGAGFTFALLCMGGVREILGGGTLFGVALFADNYQPWVVMILPSGGFFTLGAWLLLFNRIKQRQQRKQPRLQARLQEMGSEQ</sequence>
<evidence type="ECO:0000256" key="5">
    <source>
        <dbReference type="ARBA" id="ARBA00022967"/>
    </source>
</evidence>
<comment type="similarity">
    <text evidence="9">Belongs to the NqrDE/RnfAE family.</text>
</comment>
<reference evidence="10 11" key="1">
    <citation type="submission" date="2019-06" db="EMBL/GenBank/DDBJ databases">
        <title>Whole genome sequence for Cellvibrionaceae sp. R142.</title>
        <authorList>
            <person name="Wang G."/>
        </authorList>
    </citation>
    <scope>NUCLEOTIDE SEQUENCE [LARGE SCALE GENOMIC DNA]</scope>
    <source>
        <strain evidence="10 11">R142</strain>
    </source>
</reference>
<dbReference type="OrthoDB" id="9782945at2"/>
<dbReference type="PIRSF" id="PIRSF006102">
    <property type="entry name" value="NQR_DE"/>
    <property type="match status" value="1"/>
</dbReference>
<comment type="caution">
    <text evidence="10">The sequence shown here is derived from an EMBL/GenBank/DDBJ whole genome shotgun (WGS) entry which is preliminary data.</text>
</comment>
<evidence type="ECO:0000313" key="11">
    <source>
        <dbReference type="Proteomes" id="UP000319732"/>
    </source>
</evidence>
<keyword evidence="7 9" id="KW-1133">Transmembrane helix</keyword>
<dbReference type="GO" id="GO:0005886">
    <property type="term" value="C:plasma membrane"/>
    <property type="evidence" value="ECO:0007669"/>
    <property type="project" value="UniProtKB-SubCell"/>
</dbReference>
<evidence type="ECO:0000256" key="1">
    <source>
        <dbReference type="ARBA" id="ARBA00004127"/>
    </source>
</evidence>
<keyword evidence="5 9" id="KW-1278">Translocase</keyword>
<protein>
    <recommendedName>
        <fullName evidence="9">Ion-translocating oxidoreductase complex subunit E</fullName>
        <ecNumber evidence="9">7.-.-.-</ecNumber>
    </recommendedName>
    <alternativeName>
        <fullName evidence="9">Rnf electron transport complex subunit E</fullName>
    </alternativeName>
</protein>
<keyword evidence="11" id="KW-1185">Reference proteome</keyword>
<comment type="subcellular location">
    <subcellularLocation>
        <location evidence="9">Cell inner membrane</location>
        <topology evidence="9">Multi-pass membrane protein</topology>
    </subcellularLocation>
    <subcellularLocation>
        <location evidence="1">Endomembrane system</location>
        <topology evidence="1">Multi-pass membrane protein</topology>
    </subcellularLocation>
</comment>
<evidence type="ECO:0000256" key="4">
    <source>
        <dbReference type="ARBA" id="ARBA00022692"/>
    </source>
</evidence>
<keyword evidence="9" id="KW-1003">Cell membrane</keyword>
<feature type="transmembrane region" description="Helical" evidence="9">
    <location>
        <begin position="111"/>
        <end position="129"/>
    </location>
</feature>
<evidence type="ECO:0000313" key="10">
    <source>
        <dbReference type="EMBL" id="TQV86145.1"/>
    </source>
</evidence>
<comment type="function">
    <text evidence="9">Part of a membrane-bound complex that couples electron transfer with translocation of ions across the membrane.</text>
</comment>
<feature type="transmembrane region" description="Helical" evidence="9">
    <location>
        <begin position="141"/>
        <end position="162"/>
    </location>
</feature>
<keyword evidence="4 9" id="KW-0812">Transmembrane</keyword>
<dbReference type="EC" id="7.-.-.-" evidence="9"/>
<keyword evidence="2 9" id="KW-0813">Transport</keyword>
<dbReference type="InterPro" id="IPR003667">
    <property type="entry name" value="NqrDE/RnfAE"/>
</dbReference>
<keyword evidence="8 9" id="KW-0472">Membrane</keyword>
<evidence type="ECO:0000256" key="7">
    <source>
        <dbReference type="ARBA" id="ARBA00022989"/>
    </source>
</evidence>
<evidence type="ECO:0000256" key="9">
    <source>
        <dbReference type="HAMAP-Rule" id="MF_00478"/>
    </source>
</evidence>
<dbReference type="InterPro" id="IPR010968">
    <property type="entry name" value="RnfE"/>
</dbReference>
<keyword evidence="6 9" id="KW-0249">Electron transport</keyword>
<evidence type="ECO:0000256" key="6">
    <source>
        <dbReference type="ARBA" id="ARBA00022982"/>
    </source>
</evidence>
<feature type="transmembrane region" description="Helical" evidence="9">
    <location>
        <begin position="182"/>
        <end position="204"/>
    </location>
</feature>
<dbReference type="Proteomes" id="UP000319732">
    <property type="component" value="Unassembled WGS sequence"/>
</dbReference>
<dbReference type="Pfam" id="PF02508">
    <property type="entry name" value="Rnf-Nqr"/>
    <property type="match status" value="1"/>
</dbReference>
<dbReference type="HAMAP" id="MF_00478">
    <property type="entry name" value="RsxE_RnfE"/>
    <property type="match status" value="1"/>
</dbReference>
<gene>
    <name evidence="9" type="primary">rnfE</name>
    <name evidence="10" type="ORF">FKG94_00910</name>
</gene>
<evidence type="ECO:0000256" key="8">
    <source>
        <dbReference type="ARBA" id="ARBA00023136"/>
    </source>
</evidence>
<accession>A0A545U9J8</accession>
<dbReference type="AlphaFoldDB" id="A0A545U9J8"/>
<dbReference type="PANTHER" id="PTHR30586:SF0">
    <property type="entry name" value="ION-TRANSLOCATING OXIDOREDUCTASE COMPLEX SUBUNIT E"/>
    <property type="match status" value="1"/>
</dbReference>
<dbReference type="NCBIfam" id="NF009070">
    <property type="entry name" value="PRK12405.1"/>
    <property type="match status" value="1"/>
</dbReference>
<keyword evidence="3 9" id="KW-0997">Cell inner membrane</keyword>
<dbReference type="NCBIfam" id="TIGR01948">
    <property type="entry name" value="rnfE"/>
    <property type="match status" value="1"/>
</dbReference>
<feature type="transmembrane region" description="Helical" evidence="9">
    <location>
        <begin position="56"/>
        <end position="76"/>
    </location>
</feature>
<dbReference type="EMBL" id="VHSG01000002">
    <property type="protein sequence ID" value="TQV86145.1"/>
    <property type="molecule type" value="Genomic_DNA"/>
</dbReference>
<dbReference type="PANTHER" id="PTHR30586">
    <property type="entry name" value="ELECTRON TRANSPORT COMPLEX PROTEIN RNFE"/>
    <property type="match status" value="1"/>
</dbReference>
<organism evidence="10 11">
    <name type="scientific">Exilibacterium tricleocarpae</name>
    <dbReference type="NCBI Taxonomy" id="2591008"/>
    <lineage>
        <taxon>Bacteria</taxon>
        <taxon>Pseudomonadati</taxon>
        <taxon>Pseudomonadota</taxon>
        <taxon>Gammaproteobacteria</taxon>
        <taxon>Cellvibrionales</taxon>
        <taxon>Cellvibrionaceae</taxon>
        <taxon>Exilibacterium</taxon>
    </lineage>
</organism>
<evidence type="ECO:0000256" key="2">
    <source>
        <dbReference type="ARBA" id="ARBA00022448"/>
    </source>
</evidence>